<dbReference type="InterPro" id="IPR029058">
    <property type="entry name" value="AB_hydrolase_fold"/>
</dbReference>
<dbReference type="GO" id="GO:0016787">
    <property type="term" value="F:hydrolase activity"/>
    <property type="evidence" value="ECO:0007669"/>
    <property type="project" value="UniProtKB-KW"/>
</dbReference>
<name>C7QYZ1_JONDD</name>
<dbReference type="Pfam" id="PF00561">
    <property type="entry name" value="Abhydrolase_1"/>
    <property type="match status" value="1"/>
</dbReference>
<dbReference type="eggNOG" id="COG0596">
    <property type="taxonomic scope" value="Bacteria"/>
</dbReference>
<protein>
    <submittedName>
        <fullName evidence="2">Alpha/beta hydrolase fold protein</fullName>
    </submittedName>
</protein>
<evidence type="ECO:0000313" key="2">
    <source>
        <dbReference type="EMBL" id="ACV09380.1"/>
    </source>
</evidence>
<dbReference type="InterPro" id="IPR050266">
    <property type="entry name" value="AB_hydrolase_sf"/>
</dbReference>
<feature type="domain" description="AB hydrolase-1" evidence="1">
    <location>
        <begin position="19"/>
        <end position="245"/>
    </location>
</feature>
<reference evidence="2 3" key="1">
    <citation type="journal article" date="2009" name="Stand. Genomic Sci.">
        <title>Complete genome sequence of Jonesia denitrificans type strain (Prevot 55134).</title>
        <authorList>
            <person name="Pukall R."/>
            <person name="Gehrich-Schroter G."/>
            <person name="Lapidus A."/>
            <person name="Nolan M."/>
            <person name="Glavina Del Rio T."/>
            <person name="Lucas S."/>
            <person name="Chen F."/>
            <person name="Tice H."/>
            <person name="Pitluck S."/>
            <person name="Cheng J.F."/>
            <person name="Copeland A."/>
            <person name="Saunders E."/>
            <person name="Brettin T."/>
            <person name="Detter J.C."/>
            <person name="Bruce D."/>
            <person name="Goodwin L."/>
            <person name="Pati A."/>
            <person name="Ivanova N."/>
            <person name="Mavromatis K."/>
            <person name="Ovchinnikova G."/>
            <person name="Chen A."/>
            <person name="Palaniappan K."/>
            <person name="Land M."/>
            <person name="Hauser L."/>
            <person name="Chang Y.J."/>
            <person name="Jeffries C.D."/>
            <person name="Chain P."/>
            <person name="Goker M."/>
            <person name="Bristow J."/>
            <person name="Eisen J.A."/>
            <person name="Markowitz V."/>
            <person name="Hugenholtz P."/>
            <person name="Kyrpides N.C."/>
            <person name="Klenk H.P."/>
            <person name="Han C."/>
        </authorList>
    </citation>
    <scope>NUCLEOTIDE SEQUENCE [LARGE SCALE GENOMIC DNA]</scope>
    <source>
        <strain evidence="3">ATCC 14870 / DSM 20603 / BCRC 15368 / CIP 55.134 / JCM 11481 / NBRC 15587 / NCTC 10816 / Prevot 55134</strain>
    </source>
</reference>
<evidence type="ECO:0000313" key="3">
    <source>
        <dbReference type="Proteomes" id="UP000000628"/>
    </source>
</evidence>
<dbReference type="PANTHER" id="PTHR43798">
    <property type="entry name" value="MONOACYLGLYCEROL LIPASE"/>
    <property type="match status" value="1"/>
</dbReference>
<dbReference type="HOGENOM" id="CLU_020336_50_4_11"/>
<dbReference type="Gene3D" id="3.40.50.1820">
    <property type="entry name" value="alpha/beta hydrolase"/>
    <property type="match status" value="1"/>
</dbReference>
<dbReference type="Proteomes" id="UP000000628">
    <property type="component" value="Chromosome"/>
</dbReference>
<dbReference type="RefSeq" id="WP_015772008.1">
    <property type="nucleotide sequence ID" value="NC_013174.1"/>
</dbReference>
<accession>C7QYZ1</accession>
<keyword evidence="2" id="KW-0378">Hydrolase</keyword>
<dbReference type="InterPro" id="IPR000073">
    <property type="entry name" value="AB_hydrolase_1"/>
</dbReference>
<dbReference type="STRING" id="471856.Jden_1735"/>
<proteinExistence type="predicted"/>
<gene>
    <name evidence="2" type="ordered locus">Jden_1735</name>
</gene>
<keyword evidence="3" id="KW-1185">Reference proteome</keyword>
<dbReference type="KEGG" id="jde:Jden_1735"/>
<dbReference type="AlphaFoldDB" id="C7QYZ1"/>
<sequence length="261" mass="27802">MMANEALVTHTYRSGTAGTLVLLHGFPVDSRMWDAVVPHLPQQWGVMAVDLPGLGHSRGVLPQPPSLASSAQLIVPLIDALPGRVVVAGLSMGGYVTMELLRRAGDRLAGVVFLDTKAEADTPAAAAKRLEVADQVEREASVSAVLGMAAATVAQPLRADRDREVALLAQWISEQDPAGVAWSQRAMASRDDSFDVVRGWDRPALVLRGEHDAQSDDQVMRALAQALPNARFVEIPAAGHMTAVEQPGAVAREVTRFLVGL</sequence>
<dbReference type="SUPFAM" id="SSF53474">
    <property type="entry name" value="alpha/beta-Hydrolases"/>
    <property type="match status" value="1"/>
</dbReference>
<organism evidence="2 3">
    <name type="scientific">Jonesia denitrificans (strain ATCC 14870 / DSM 20603 / BCRC 15368 / CIP 55.134 / JCM 11481 / NBRC 15587 / NCTC 10816 / Prevot 55134)</name>
    <name type="common">Listeria denitrificans</name>
    <dbReference type="NCBI Taxonomy" id="471856"/>
    <lineage>
        <taxon>Bacteria</taxon>
        <taxon>Bacillati</taxon>
        <taxon>Actinomycetota</taxon>
        <taxon>Actinomycetes</taxon>
        <taxon>Micrococcales</taxon>
        <taxon>Jonesiaceae</taxon>
        <taxon>Jonesia</taxon>
    </lineage>
</organism>
<dbReference type="EMBL" id="CP001706">
    <property type="protein sequence ID" value="ACV09380.1"/>
    <property type="molecule type" value="Genomic_DNA"/>
</dbReference>
<evidence type="ECO:0000259" key="1">
    <source>
        <dbReference type="Pfam" id="PF00561"/>
    </source>
</evidence>